<proteinExistence type="predicted"/>
<comment type="caution">
    <text evidence="1">The sequence shown here is derived from an EMBL/GenBank/DDBJ whole genome shotgun (WGS) entry which is preliminary data.</text>
</comment>
<accession>A0A9J5XSI0</accession>
<gene>
    <name evidence="1" type="ORF">H5410_040626</name>
</gene>
<evidence type="ECO:0000313" key="1">
    <source>
        <dbReference type="EMBL" id="KAG5590112.1"/>
    </source>
</evidence>
<sequence length="63" mass="7339">MIIPIKCLAIYILEQVVVPLDLSLLVWTVRNIRIEQVQFQYIAGSTSSEEIEIFVNYNIKKKN</sequence>
<reference evidence="1 2" key="1">
    <citation type="submission" date="2020-09" db="EMBL/GenBank/DDBJ databases">
        <title>De no assembly of potato wild relative species, Solanum commersonii.</title>
        <authorList>
            <person name="Cho K."/>
        </authorList>
    </citation>
    <scope>NUCLEOTIDE SEQUENCE [LARGE SCALE GENOMIC DNA]</scope>
    <source>
        <strain evidence="1">LZ3.2</strain>
        <tissue evidence="1">Leaf</tissue>
    </source>
</reference>
<dbReference type="AlphaFoldDB" id="A0A9J5XSI0"/>
<keyword evidence="2" id="KW-1185">Reference proteome</keyword>
<dbReference type="EMBL" id="JACXVP010000008">
    <property type="protein sequence ID" value="KAG5590112.1"/>
    <property type="molecule type" value="Genomic_DNA"/>
</dbReference>
<evidence type="ECO:0000313" key="2">
    <source>
        <dbReference type="Proteomes" id="UP000824120"/>
    </source>
</evidence>
<protein>
    <submittedName>
        <fullName evidence="1">Uncharacterized protein</fullName>
    </submittedName>
</protein>
<dbReference type="Proteomes" id="UP000824120">
    <property type="component" value="Chromosome 8"/>
</dbReference>
<name>A0A9J5XSI0_SOLCO</name>
<organism evidence="1 2">
    <name type="scientific">Solanum commersonii</name>
    <name type="common">Commerson's wild potato</name>
    <name type="synonym">Commerson's nightshade</name>
    <dbReference type="NCBI Taxonomy" id="4109"/>
    <lineage>
        <taxon>Eukaryota</taxon>
        <taxon>Viridiplantae</taxon>
        <taxon>Streptophyta</taxon>
        <taxon>Embryophyta</taxon>
        <taxon>Tracheophyta</taxon>
        <taxon>Spermatophyta</taxon>
        <taxon>Magnoliopsida</taxon>
        <taxon>eudicotyledons</taxon>
        <taxon>Gunneridae</taxon>
        <taxon>Pentapetalae</taxon>
        <taxon>asterids</taxon>
        <taxon>lamiids</taxon>
        <taxon>Solanales</taxon>
        <taxon>Solanaceae</taxon>
        <taxon>Solanoideae</taxon>
        <taxon>Solaneae</taxon>
        <taxon>Solanum</taxon>
    </lineage>
</organism>